<protein>
    <submittedName>
        <fullName evidence="1">Uncharacterized protein</fullName>
    </submittedName>
</protein>
<dbReference type="Proteomes" id="UP001442468">
    <property type="component" value="Unassembled WGS sequence"/>
</dbReference>
<organism evidence="1 2">
    <name type="scientific">Halomonas aquatica</name>
    <dbReference type="NCBI Taxonomy" id="3151123"/>
    <lineage>
        <taxon>Bacteria</taxon>
        <taxon>Pseudomonadati</taxon>
        <taxon>Pseudomonadota</taxon>
        <taxon>Gammaproteobacteria</taxon>
        <taxon>Oceanospirillales</taxon>
        <taxon>Halomonadaceae</taxon>
        <taxon>Halomonas</taxon>
    </lineage>
</organism>
<dbReference type="RefSeq" id="WP_349762489.1">
    <property type="nucleotide sequence ID" value="NZ_JBEGCJ010000005.1"/>
</dbReference>
<proteinExistence type="predicted"/>
<dbReference type="EMBL" id="JBEGCJ010000005">
    <property type="protein sequence ID" value="MEQ6918215.1"/>
    <property type="molecule type" value="Genomic_DNA"/>
</dbReference>
<sequence length="208" mass="23999">MALQNRVDPWGQILASPARGTLMGNRGILHDDDQNVRKTHAHQNWVICVLDFKGKRRQLMAPGRYTELFFPDEATALAAGHRPCMECQRHRALEFKHYWALANRQEASDQVRMPDMDRHLHRERIHRRQKVTWQSPVDALPDGSLFEHGGLAYLVWKGTFWRWSFEGYQQAEPSFTRETVDVLTPRSVVLAFEQGFMPRVVLAGAGVP</sequence>
<evidence type="ECO:0000313" key="2">
    <source>
        <dbReference type="Proteomes" id="UP001442468"/>
    </source>
</evidence>
<keyword evidence="2" id="KW-1185">Reference proteome</keyword>
<reference evidence="1 2" key="1">
    <citation type="submission" date="2024-05" db="EMBL/GenBank/DDBJ databases">
        <title>Halomonas sp. SSM6 16S ribosomal RNA gene Genome sequencing and assembly.</title>
        <authorList>
            <person name="Yook S."/>
        </authorList>
    </citation>
    <scope>NUCLEOTIDE SEQUENCE [LARGE SCALE GENOMIC DNA]</scope>
    <source>
        <strain evidence="1 2">SSM6</strain>
    </source>
</reference>
<comment type="caution">
    <text evidence="1">The sequence shown here is derived from an EMBL/GenBank/DDBJ whole genome shotgun (WGS) entry which is preliminary data.</text>
</comment>
<name>A0ABV1NJP0_9GAMM</name>
<gene>
    <name evidence="1" type="ORF">ABE960_11850</name>
</gene>
<evidence type="ECO:0000313" key="1">
    <source>
        <dbReference type="EMBL" id="MEQ6918215.1"/>
    </source>
</evidence>
<accession>A0ABV1NJP0</accession>